<sequence length="163" mass="17075">MVLLVTMLAAAGRPAVTPAAGSSPYPPLPMTPSGGYTVGEAQYAGTVAMPNYVGWTLQAAINDLSTRGIYVGTATPGRETATIIGQNPYPGTRIRQANANIVQLMIPDDARTTTTTTPPPSSTTTTPPPPASDTDVDIDVDTDDHNLPDGALTGGYCRRKWWC</sequence>
<comment type="caution">
    <text evidence="3">The sequence shown here is derived from an EMBL/GenBank/DDBJ whole genome shotgun (WGS) entry which is preliminary data.</text>
</comment>
<evidence type="ECO:0000256" key="1">
    <source>
        <dbReference type="SAM" id="MobiDB-lite"/>
    </source>
</evidence>
<feature type="region of interest" description="Disordered" evidence="1">
    <location>
        <begin position="110"/>
        <end position="147"/>
    </location>
</feature>
<proteinExistence type="predicted"/>
<gene>
    <name evidence="3" type="ORF">WCD74_28195</name>
</gene>
<name>A0ABU8MZ35_9PSEU</name>
<organism evidence="3 4">
    <name type="scientific">Actinomycetospora aurantiaca</name>
    <dbReference type="NCBI Taxonomy" id="3129233"/>
    <lineage>
        <taxon>Bacteria</taxon>
        <taxon>Bacillati</taxon>
        <taxon>Actinomycetota</taxon>
        <taxon>Actinomycetes</taxon>
        <taxon>Pseudonocardiales</taxon>
        <taxon>Pseudonocardiaceae</taxon>
        <taxon>Actinomycetospora</taxon>
    </lineage>
</organism>
<accession>A0ABU8MZ35</accession>
<dbReference type="RefSeq" id="WP_337698245.1">
    <property type="nucleotide sequence ID" value="NZ_JBBEGN010000026.1"/>
</dbReference>
<feature type="compositionally biased region" description="Pro residues" evidence="1">
    <location>
        <begin position="117"/>
        <end position="131"/>
    </location>
</feature>
<feature type="domain" description="PASTA" evidence="2">
    <location>
        <begin position="45"/>
        <end position="108"/>
    </location>
</feature>
<dbReference type="Gene3D" id="3.30.10.20">
    <property type="match status" value="1"/>
</dbReference>
<dbReference type="Pfam" id="PF03793">
    <property type="entry name" value="PASTA"/>
    <property type="match status" value="1"/>
</dbReference>
<dbReference type="EMBL" id="JBBEGN010000026">
    <property type="protein sequence ID" value="MEJ2871673.1"/>
    <property type="molecule type" value="Genomic_DNA"/>
</dbReference>
<dbReference type="Proteomes" id="UP001385809">
    <property type="component" value="Unassembled WGS sequence"/>
</dbReference>
<reference evidence="3 4" key="1">
    <citation type="submission" date="2024-03" db="EMBL/GenBank/DDBJ databases">
        <title>Actinomycetospora sp. OC33-EN08, a novel actinomycete isolated from wild orchid (Aerides multiflora).</title>
        <authorList>
            <person name="Suriyachadkun C."/>
        </authorList>
    </citation>
    <scope>NUCLEOTIDE SEQUENCE [LARGE SCALE GENOMIC DNA]</scope>
    <source>
        <strain evidence="3 4">OC33-EN08</strain>
    </source>
</reference>
<evidence type="ECO:0000313" key="3">
    <source>
        <dbReference type="EMBL" id="MEJ2871673.1"/>
    </source>
</evidence>
<evidence type="ECO:0000259" key="2">
    <source>
        <dbReference type="PROSITE" id="PS51178"/>
    </source>
</evidence>
<keyword evidence="4" id="KW-1185">Reference proteome</keyword>
<dbReference type="SMART" id="SM00740">
    <property type="entry name" value="PASTA"/>
    <property type="match status" value="1"/>
</dbReference>
<evidence type="ECO:0000313" key="4">
    <source>
        <dbReference type="Proteomes" id="UP001385809"/>
    </source>
</evidence>
<dbReference type="CDD" id="cd06577">
    <property type="entry name" value="PASTA_pknB"/>
    <property type="match status" value="1"/>
</dbReference>
<dbReference type="PROSITE" id="PS51178">
    <property type="entry name" value="PASTA"/>
    <property type="match status" value="1"/>
</dbReference>
<dbReference type="InterPro" id="IPR005543">
    <property type="entry name" value="PASTA_dom"/>
</dbReference>
<protein>
    <submittedName>
        <fullName evidence="3">PASTA domain-containing protein</fullName>
    </submittedName>
</protein>